<feature type="compositionally biased region" description="Basic and acidic residues" evidence="8">
    <location>
        <begin position="224"/>
        <end position="233"/>
    </location>
</feature>
<keyword evidence="5" id="KW-0862">Zinc</keyword>
<reference evidence="11 12" key="1">
    <citation type="submission" date="2018-09" db="EMBL/GenBank/DDBJ databases">
        <title>Genome sequencing of Lachnoanaerobaculum umeaense DSM 23576.</title>
        <authorList>
            <person name="Kook J.-K."/>
            <person name="Park S.-N."/>
            <person name="Lim Y.K."/>
        </authorList>
    </citation>
    <scope>NUCLEOTIDE SEQUENCE [LARGE SCALE GENOMIC DNA]</scope>
    <source>
        <strain evidence="12">DSM 23576 \ CCUG 58757</strain>
    </source>
</reference>
<evidence type="ECO:0000259" key="10">
    <source>
        <dbReference type="PROSITE" id="PS52035"/>
    </source>
</evidence>
<feature type="domain" description="Peptidase M14" evidence="10">
    <location>
        <begin position="59"/>
        <end position="364"/>
    </location>
</feature>
<evidence type="ECO:0000256" key="5">
    <source>
        <dbReference type="ARBA" id="ARBA00022833"/>
    </source>
</evidence>
<evidence type="ECO:0000313" key="12">
    <source>
        <dbReference type="Proteomes" id="UP000265562"/>
    </source>
</evidence>
<keyword evidence="6" id="KW-0482">Metalloprotease</keyword>
<dbReference type="RefSeq" id="WP_111525991.1">
    <property type="nucleotide sequence ID" value="NZ_CP032364.1"/>
</dbReference>
<feature type="region of interest" description="Disordered" evidence="8">
    <location>
        <begin position="216"/>
        <end position="247"/>
    </location>
</feature>
<dbReference type="PROSITE" id="PS52035">
    <property type="entry name" value="PEPTIDASE_M14"/>
    <property type="match status" value="1"/>
</dbReference>
<dbReference type="PANTHER" id="PTHR11705:SF143">
    <property type="entry name" value="SLL0236 PROTEIN"/>
    <property type="match status" value="1"/>
</dbReference>
<dbReference type="GO" id="GO:0006508">
    <property type="term" value="P:proteolysis"/>
    <property type="evidence" value="ECO:0007669"/>
    <property type="project" value="UniProtKB-KW"/>
</dbReference>
<feature type="signal peptide" evidence="9">
    <location>
        <begin position="1"/>
        <end position="26"/>
    </location>
</feature>
<evidence type="ECO:0000256" key="7">
    <source>
        <dbReference type="PROSITE-ProRule" id="PRU01379"/>
    </source>
</evidence>
<keyword evidence="4" id="KW-0378">Hydrolase</keyword>
<dbReference type="Pfam" id="PF00246">
    <property type="entry name" value="Peptidase_M14"/>
    <property type="match status" value="1"/>
</dbReference>
<dbReference type="PANTHER" id="PTHR11705">
    <property type="entry name" value="PROTEASE FAMILY M14 CARBOXYPEPTIDASE A,B"/>
    <property type="match status" value="1"/>
</dbReference>
<evidence type="ECO:0000313" key="11">
    <source>
        <dbReference type="EMBL" id="AYB00806.1"/>
    </source>
</evidence>
<evidence type="ECO:0000256" key="3">
    <source>
        <dbReference type="ARBA" id="ARBA00022670"/>
    </source>
</evidence>
<keyword evidence="12" id="KW-1185">Reference proteome</keyword>
<keyword evidence="3" id="KW-0645">Protease</keyword>
<dbReference type="SMART" id="SM00631">
    <property type="entry name" value="Zn_pept"/>
    <property type="match status" value="1"/>
</dbReference>
<dbReference type="AlphaFoldDB" id="A0A385Q3J5"/>
<comment type="similarity">
    <text evidence="2 7">Belongs to the peptidase M14 family.</text>
</comment>
<organism evidence="11 12">
    <name type="scientific">Lachnoanaerobaculum umeaense</name>
    <dbReference type="NCBI Taxonomy" id="617123"/>
    <lineage>
        <taxon>Bacteria</taxon>
        <taxon>Bacillati</taxon>
        <taxon>Bacillota</taxon>
        <taxon>Clostridia</taxon>
        <taxon>Lachnospirales</taxon>
        <taxon>Lachnospiraceae</taxon>
        <taxon>Lachnoanaerobaculum</taxon>
    </lineage>
</organism>
<protein>
    <submittedName>
        <fullName evidence="11">Peptidase</fullName>
    </submittedName>
</protein>
<dbReference type="GO" id="GO:0008270">
    <property type="term" value="F:zinc ion binding"/>
    <property type="evidence" value="ECO:0007669"/>
    <property type="project" value="InterPro"/>
</dbReference>
<dbReference type="GO" id="GO:0005615">
    <property type="term" value="C:extracellular space"/>
    <property type="evidence" value="ECO:0007669"/>
    <property type="project" value="TreeGrafter"/>
</dbReference>
<dbReference type="OrthoDB" id="9811296at2"/>
<name>A0A385Q3J5_9FIRM</name>
<proteinExistence type="inferred from homology"/>
<dbReference type="KEGG" id="lua:D4A81_05135"/>
<evidence type="ECO:0000256" key="1">
    <source>
        <dbReference type="ARBA" id="ARBA00001947"/>
    </source>
</evidence>
<dbReference type="Gene3D" id="3.40.630.10">
    <property type="entry name" value="Zn peptidases"/>
    <property type="match status" value="1"/>
</dbReference>
<evidence type="ECO:0000256" key="2">
    <source>
        <dbReference type="ARBA" id="ARBA00005988"/>
    </source>
</evidence>
<feature type="active site" description="Proton donor/acceptor" evidence="7">
    <location>
        <position position="333"/>
    </location>
</feature>
<dbReference type="Proteomes" id="UP000265562">
    <property type="component" value="Chromosome"/>
</dbReference>
<evidence type="ECO:0000256" key="9">
    <source>
        <dbReference type="SAM" id="SignalP"/>
    </source>
</evidence>
<evidence type="ECO:0000256" key="6">
    <source>
        <dbReference type="ARBA" id="ARBA00023049"/>
    </source>
</evidence>
<comment type="cofactor">
    <cofactor evidence="1">
        <name>Zn(2+)</name>
        <dbReference type="ChEBI" id="CHEBI:29105"/>
    </cofactor>
</comment>
<evidence type="ECO:0000256" key="4">
    <source>
        <dbReference type="ARBA" id="ARBA00022801"/>
    </source>
</evidence>
<gene>
    <name evidence="11" type="ORF">D4A81_05135</name>
</gene>
<dbReference type="SUPFAM" id="SSF53187">
    <property type="entry name" value="Zn-dependent exopeptidases"/>
    <property type="match status" value="1"/>
</dbReference>
<evidence type="ECO:0000256" key="8">
    <source>
        <dbReference type="SAM" id="MobiDB-lite"/>
    </source>
</evidence>
<dbReference type="PRINTS" id="PR00765">
    <property type="entry name" value="CRBOXYPTASEA"/>
</dbReference>
<sequence>MQKKYILGVITLSACITLTQVMPAFAGIIGHSSASYYSAQQEAQAVQPQSNEFKFLRTDMYTYQDMENDINLLKNQYEGVTSDSIGTTPDGRSIYRITVGNREASKKILVVGAIHAREYITASVVMRQVKEMLDYRRNGDTTLDRVCIQYVPMINPDGVAISQSGIDGLIKEESKQKLQAIIDSWSDWGLKENQDKYNWFLNKWKNNLNGVDLNHNFPTQGWEQRGDSRKKPSNEFYKGPSGGSESETKDLMKLVNDENFDAVLNYHTQGQIIYWSNQHASAEVLAKDKAMADIVAAHTGYKLVAPEADGSKFGVGFKDWLDWEKGIPSVTVEVGIGTSPVPETQIETIWQQNAGVLPDIAKYVLGE</sequence>
<accession>A0A385Q3J5</accession>
<dbReference type="EMBL" id="CP032364">
    <property type="protein sequence ID" value="AYB00806.1"/>
    <property type="molecule type" value="Genomic_DNA"/>
</dbReference>
<keyword evidence="9" id="KW-0732">Signal</keyword>
<dbReference type="InterPro" id="IPR000834">
    <property type="entry name" value="Peptidase_M14"/>
</dbReference>
<dbReference type="PROSITE" id="PS51257">
    <property type="entry name" value="PROKAR_LIPOPROTEIN"/>
    <property type="match status" value="1"/>
</dbReference>
<feature type="chain" id="PRO_5043579492" evidence="9">
    <location>
        <begin position="27"/>
        <end position="367"/>
    </location>
</feature>
<dbReference type="GO" id="GO:0004181">
    <property type="term" value="F:metallocarboxypeptidase activity"/>
    <property type="evidence" value="ECO:0007669"/>
    <property type="project" value="InterPro"/>
</dbReference>